<organism evidence="1">
    <name type="scientific">uncultured Sulfurovum sp</name>
    <dbReference type="NCBI Taxonomy" id="269237"/>
    <lineage>
        <taxon>Bacteria</taxon>
        <taxon>Pseudomonadati</taxon>
        <taxon>Campylobacterota</taxon>
        <taxon>Epsilonproteobacteria</taxon>
        <taxon>Campylobacterales</taxon>
        <taxon>Sulfurovaceae</taxon>
        <taxon>Sulfurovum</taxon>
        <taxon>environmental samples</taxon>
    </lineage>
</organism>
<dbReference type="SUPFAM" id="SSF48452">
    <property type="entry name" value="TPR-like"/>
    <property type="match status" value="1"/>
</dbReference>
<name>A0A6S6SED5_9BACT</name>
<dbReference type="AlphaFoldDB" id="A0A6S6SED5"/>
<accession>A0A6S6SED5</accession>
<reference evidence="1" key="1">
    <citation type="submission" date="2020-01" db="EMBL/GenBank/DDBJ databases">
        <authorList>
            <person name="Meier V. D."/>
            <person name="Meier V D."/>
        </authorList>
    </citation>
    <scope>NUCLEOTIDE SEQUENCE</scope>
    <source>
        <strain evidence="1">HLG_WM_MAG_05</strain>
    </source>
</reference>
<evidence type="ECO:0008006" key="2">
    <source>
        <dbReference type="Google" id="ProtNLM"/>
    </source>
</evidence>
<protein>
    <recommendedName>
        <fullName evidence="2">Tetratricopeptide repeat protein</fullName>
    </recommendedName>
</protein>
<dbReference type="InterPro" id="IPR011990">
    <property type="entry name" value="TPR-like_helical_dom_sf"/>
</dbReference>
<evidence type="ECO:0000313" key="1">
    <source>
        <dbReference type="EMBL" id="CAA6803354.1"/>
    </source>
</evidence>
<sequence length="150" mass="17326">MTTHEKAFNLNQQANDHATQMRYSKAIVQYKQALSLYVSLAKNEPLNYCLPIAHVFSNLAIIYLNLEQPKRADDFHQNALRMHRVLCRTNPKKYALDLANCLIDGVRYLKEHSLTLYEAEMALNTVNDTERTDKLVRMIRKLHAPAVLLS</sequence>
<dbReference type="EMBL" id="CACVAU010000011">
    <property type="protein sequence ID" value="CAA6803354.1"/>
    <property type="molecule type" value="Genomic_DNA"/>
</dbReference>
<gene>
    <name evidence="1" type="ORF">HELGO_WM11294</name>
</gene>
<dbReference type="Gene3D" id="1.25.40.10">
    <property type="entry name" value="Tetratricopeptide repeat domain"/>
    <property type="match status" value="1"/>
</dbReference>
<proteinExistence type="predicted"/>